<proteinExistence type="predicted"/>
<evidence type="ECO:0000313" key="2">
    <source>
        <dbReference type="Proteomes" id="UP000028868"/>
    </source>
</evidence>
<reference evidence="2" key="1">
    <citation type="submission" date="2014-03" db="EMBL/GenBank/DDBJ databases">
        <authorList>
            <person name="Urmite Genomes U."/>
        </authorList>
    </citation>
    <scope>NUCLEOTIDE SEQUENCE [LARGE SCALE GENOMIC DNA]</scope>
    <source>
        <strain evidence="2">HD-03</strain>
    </source>
</reference>
<accession>A0A024P8A1</accession>
<reference evidence="1 2" key="2">
    <citation type="submission" date="2014-05" db="EMBL/GenBank/DDBJ databases">
        <title>Draft genome sequence of Halobacillus karajensis HK-03.</title>
        <authorList>
            <person name="Khelaifia S."/>
            <person name="Croce O."/>
            <person name="Lagier J.C."/>
            <person name="Raoult D."/>
        </authorList>
    </citation>
    <scope>NUCLEOTIDE SEQUENCE [LARGE SCALE GENOMIC DNA]</scope>
    <source>
        <strain evidence="1 2">HD-03</strain>
    </source>
</reference>
<sequence length="56" mass="6416">MNLKNRLERLEKAMETPSHVKHERDLAAAFRDLGNPDTPIDESMKRLSQVIGRKTA</sequence>
<dbReference type="EMBL" id="CCDI010000004">
    <property type="protein sequence ID" value="CDQ24956.1"/>
    <property type="molecule type" value="Genomic_DNA"/>
</dbReference>
<evidence type="ECO:0000313" key="1">
    <source>
        <dbReference type="EMBL" id="CDQ24956.1"/>
    </source>
</evidence>
<protein>
    <submittedName>
        <fullName evidence="1">Uncharacterized protein</fullName>
    </submittedName>
</protein>
<gene>
    <name evidence="1" type="ORF">BN983_03257</name>
</gene>
<keyword evidence="2" id="KW-1185">Reference proteome</keyword>
<dbReference type="RefSeq" id="WP_155996986.1">
    <property type="nucleotide sequence ID" value="NZ_CCDH010000003.1"/>
</dbReference>
<name>A0A024P8A1_9BACI</name>
<organism evidence="1 2">
    <name type="scientific">Halobacillus karajensis</name>
    <dbReference type="NCBI Taxonomy" id="195088"/>
    <lineage>
        <taxon>Bacteria</taxon>
        <taxon>Bacillati</taxon>
        <taxon>Bacillota</taxon>
        <taxon>Bacilli</taxon>
        <taxon>Bacillales</taxon>
        <taxon>Bacillaceae</taxon>
        <taxon>Halobacillus</taxon>
    </lineage>
</organism>
<comment type="caution">
    <text evidence="1">The sequence shown here is derived from an EMBL/GenBank/DDBJ whole genome shotgun (WGS) entry which is preliminary data.</text>
</comment>
<dbReference type="Proteomes" id="UP000028868">
    <property type="component" value="Unassembled WGS sequence"/>
</dbReference>
<dbReference type="AlphaFoldDB" id="A0A024P8A1"/>